<proteinExistence type="predicted"/>
<dbReference type="GeneID" id="119720094"/>
<dbReference type="InterPro" id="IPR027417">
    <property type="entry name" value="P-loop_NTPase"/>
</dbReference>
<reference evidence="5" key="1">
    <citation type="submission" date="2022-11" db="UniProtKB">
        <authorList>
            <consortium name="EnsemblMetazoa"/>
        </authorList>
    </citation>
    <scope>IDENTIFICATION</scope>
</reference>
<evidence type="ECO:0000256" key="1">
    <source>
        <dbReference type="ARBA" id="ARBA00022741"/>
    </source>
</evidence>
<dbReference type="SMART" id="SM00368">
    <property type="entry name" value="LRR_RI"/>
    <property type="match status" value="5"/>
</dbReference>
<feature type="region of interest" description="Disordered" evidence="3">
    <location>
        <begin position="75"/>
        <end position="124"/>
    </location>
</feature>
<dbReference type="InterPro" id="IPR032675">
    <property type="entry name" value="LRR_dom_sf"/>
</dbReference>
<evidence type="ECO:0000259" key="4">
    <source>
        <dbReference type="PROSITE" id="PS50837"/>
    </source>
</evidence>
<dbReference type="PANTHER" id="PTHR46312">
    <property type="entry name" value="NACHT DOMAIN-CONTAINING PROTEIN"/>
    <property type="match status" value="1"/>
</dbReference>
<dbReference type="PRINTS" id="PR00364">
    <property type="entry name" value="DISEASERSIST"/>
</dbReference>
<keyword evidence="2" id="KW-0067">ATP-binding</keyword>
<dbReference type="PROSITE" id="PS50837">
    <property type="entry name" value="NACHT"/>
    <property type="match status" value="1"/>
</dbReference>
<dbReference type="InterPro" id="IPR006553">
    <property type="entry name" value="Leu-rich_rpt_Cys-con_subtyp"/>
</dbReference>
<keyword evidence="1" id="KW-0547">Nucleotide-binding</keyword>
<evidence type="ECO:0000313" key="5">
    <source>
        <dbReference type="EnsemblMetazoa" id="XP_038045554.1"/>
    </source>
</evidence>
<dbReference type="Pfam" id="PF05729">
    <property type="entry name" value="NACHT"/>
    <property type="match status" value="1"/>
</dbReference>
<keyword evidence="6" id="KW-1185">Reference proteome</keyword>
<dbReference type="PANTHER" id="PTHR46312:SF2">
    <property type="entry name" value="NUCLEOTIDE-BINDING OLIGOMERIZATION DOMAIN-CONTAINING PROTEIN 2-LIKE"/>
    <property type="match status" value="1"/>
</dbReference>
<feature type="compositionally biased region" description="Low complexity" evidence="3">
    <location>
        <begin position="75"/>
        <end position="86"/>
    </location>
</feature>
<dbReference type="SUPFAM" id="SSF52047">
    <property type="entry name" value="RNI-like"/>
    <property type="match status" value="2"/>
</dbReference>
<dbReference type="Proteomes" id="UP000887568">
    <property type="component" value="Unplaced"/>
</dbReference>
<dbReference type="GO" id="GO:0005524">
    <property type="term" value="F:ATP binding"/>
    <property type="evidence" value="ECO:0007669"/>
    <property type="project" value="UniProtKB-KW"/>
</dbReference>
<name>A0A913Z0X7_PATMI</name>
<dbReference type="SUPFAM" id="SSF52058">
    <property type="entry name" value="L domain-like"/>
    <property type="match status" value="1"/>
</dbReference>
<dbReference type="InterPro" id="IPR007111">
    <property type="entry name" value="NACHT_NTPase"/>
</dbReference>
<dbReference type="OMA" id="IEHIAWV"/>
<dbReference type="Gene3D" id="3.40.50.300">
    <property type="entry name" value="P-loop containing nucleotide triphosphate hydrolases"/>
    <property type="match status" value="1"/>
</dbReference>
<feature type="region of interest" description="Disordered" evidence="3">
    <location>
        <begin position="1"/>
        <end position="30"/>
    </location>
</feature>
<accession>A0A913Z0X7</accession>
<feature type="domain" description="NACHT" evidence="4">
    <location>
        <begin position="203"/>
        <end position="511"/>
    </location>
</feature>
<dbReference type="EnsemblMetazoa" id="XM_038189626.1">
    <property type="protein sequence ID" value="XP_038045554.1"/>
    <property type="gene ID" value="LOC119720094"/>
</dbReference>
<protein>
    <recommendedName>
        <fullName evidence="4">NACHT domain-containing protein</fullName>
    </recommendedName>
</protein>
<organism evidence="5 6">
    <name type="scientific">Patiria miniata</name>
    <name type="common">Bat star</name>
    <name type="synonym">Asterina miniata</name>
    <dbReference type="NCBI Taxonomy" id="46514"/>
    <lineage>
        <taxon>Eukaryota</taxon>
        <taxon>Metazoa</taxon>
        <taxon>Echinodermata</taxon>
        <taxon>Eleutherozoa</taxon>
        <taxon>Asterozoa</taxon>
        <taxon>Asteroidea</taxon>
        <taxon>Valvatacea</taxon>
        <taxon>Valvatida</taxon>
        <taxon>Asterinidae</taxon>
        <taxon>Patiria</taxon>
    </lineage>
</organism>
<dbReference type="SMART" id="SM00367">
    <property type="entry name" value="LRR_CC"/>
    <property type="match status" value="6"/>
</dbReference>
<dbReference type="RefSeq" id="XP_038045554.1">
    <property type="nucleotide sequence ID" value="XM_038189626.1"/>
</dbReference>
<dbReference type="Gene3D" id="3.80.10.10">
    <property type="entry name" value="Ribonuclease Inhibitor"/>
    <property type="match status" value="3"/>
</dbReference>
<evidence type="ECO:0000256" key="3">
    <source>
        <dbReference type="SAM" id="MobiDB-lite"/>
    </source>
</evidence>
<dbReference type="SUPFAM" id="SSF52540">
    <property type="entry name" value="P-loop containing nucleoside triphosphate hydrolases"/>
    <property type="match status" value="1"/>
</dbReference>
<evidence type="ECO:0000313" key="6">
    <source>
        <dbReference type="Proteomes" id="UP000887568"/>
    </source>
</evidence>
<dbReference type="OrthoDB" id="120976at2759"/>
<evidence type="ECO:0000256" key="2">
    <source>
        <dbReference type="ARBA" id="ARBA00022840"/>
    </source>
</evidence>
<sequence>MDIGARSKVHVPYQRLEQEAEVPAPSAATGTAGSIGNIGTVSGNQSPTVVGAGQVIFHYNSPPETAAATVTVTGDVTTSSPNANPSSPSPSPIPSTQASGVPAPRPQHSQRPDQEPRLMDPCQEAGNKTRDKLKIFYKTTGSYVQLLPGVDNDQKHITGIYTKVQLETREGLAEVTDKKGETVNSTEYAKIFRLRTKTGELIKRLIFYGMGGVGKSTIFDKIAFDWAEEASEILKRFELVFLLKMYALSQESDLVASTFDQLLGEDSGIATDELDQIILASPNEVLILLDGFDEMSTKTLNAASFGSILKALNRTKYRECVICVSTRPSHLEKLTSKSLIQNPCTHVEVLGFTDEDVNEYIRKFYKEDRDSGKALIQTISKSNAMSDLANNPMLLLLMCLLWRESEQLPETSSRLFSEAVDYMFTRKPEISGEDVPKTLIAIGKTALQGLIGANQYFSFQEDEFESKALDIALRAGILTQQRVIKNRKSHNNIQFTHKTMQEYCAATYLQSVHMSNRGLAKRAAYKVAEFGEFHKNLKQLCLRIEGVVSNDFLLRFCCGDNEKCMKDIVKFLDRKFGKDRDRPMYQSGVIQAISRNCVFESQSGNVPRCLTSDSLIPSTISVYGNSDLRSLVHLLKIMCRSADSHMTRLAPVETIKVSRVSSVKDLAFALDYMKTLRNLRFYSCPLAEGDLEKTLTSLKCNQLLTDLCIKSDSTLGGRAIEWAPHIKHLTSLNKLEISYCKLQGTDIEHIASSIRDMPRLTDLILAGNTALGGSADSWTKNLLRFTNVETLNLSNCALQWTDIEHIAFDVNDMPSLTDLILSDNPALDVSATKLSCYLLRVKEKHTLDLSNFSLTGKDLGTIYFMVNHIPALTTLILAGNTKLGGSMELRAMNLLRLNNVHTWNMSNCSLQWTDIEHIAWVVSDMPRLTDLILSDNPALDVSTEKLSRYLLRVKQKDTLDLSNFSLTWEDIGTISAVIKHIPELINLSLAGNTSLGGSAELWVNNLSRLRTLLTLNLSNCALQWTDIKHIASAVSDMPRLTDLILAGNTSLGGSAELWVRNLSRFTNIQTLNLSNCALQWTDIKHIASAVSDMPRLTDLILTDNPALGVLTEKWSRYLLRVKEKHTLDLSNSSLTWEDVGMICVVVSHIPAMTDLILAGNKSLGGSAELSVNIVSPVTNIQTLNLSNCALQWTDIEYIASSASDMPRLTDLILAGNKSLGGSADLSVNNLSRFTNIQTLNLSNCALQWTDIEHIASSASDMPRLTDLILAGNTALGGWARWWAQDLSRFTNIKTLNLSNCTLQCTDIEFIVSAVRDMRRLTDLILAYNTALCGSPKLWAKHFSQLTNIQTLNLSNCTVQFVTELTRPFFFNYLDYGIAAGKNRNFEKN</sequence>